<gene>
    <name evidence="1" type="ORF">GCM10011534_08490</name>
</gene>
<keyword evidence="2" id="KW-1185">Reference proteome</keyword>
<proteinExistence type="predicted"/>
<dbReference type="Gene3D" id="3.30.70.100">
    <property type="match status" value="1"/>
</dbReference>
<accession>A0A917SM24</accession>
<evidence type="ECO:0008006" key="3">
    <source>
        <dbReference type="Google" id="ProtNLM"/>
    </source>
</evidence>
<dbReference type="AlphaFoldDB" id="A0A917SM24"/>
<evidence type="ECO:0000313" key="2">
    <source>
        <dbReference type="Proteomes" id="UP000649829"/>
    </source>
</evidence>
<organism evidence="1 2">
    <name type="scientific">Pseudooceanicola nanhaiensis</name>
    <dbReference type="NCBI Taxonomy" id="375761"/>
    <lineage>
        <taxon>Bacteria</taxon>
        <taxon>Pseudomonadati</taxon>
        <taxon>Pseudomonadota</taxon>
        <taxon>Alphaproteobacteria</taxon>
        <taxon>Rhodobacterales</taxon>
        <taxon>Paracoccaceae</taxon>
        <taxon>Pseudooceanicola</taxon>
    </lineage>
</organism>
<dbReference type="RefSeq" id="WP_028285756.1">
    <property type="nucleotide sequence ID" value="NZ_BMLF01000001.1"/>
</dbReference>
<dbReference type="EMBL" id="BMLF01000001">
    <property type="protein sequence ID" value="GGL88652.1"/>
    <property type="molecule type" value="Genomic_DNA"/>
</dbReference>
<reference evidence="1" key="2">
    <citation type="submission" date="2020-09" db="EMBL/GenBank/DDBJ databases">
        <authorList>
            <person name="Sun Q."/>
            <person name="Zhou Y."/>
        </authorList>
    </citation>
    <scope>NUCLEOTIDE SEQUENCE</scope>
    <source>
        <strain evidence="1">CGMCC 1.6293</strain>
    </source>
</reference>
<comment type="caution">
    <text evidence="1">The sequence shown here is derived from an EMBL/GenBank/DDBJ whole genome shotgun (WGS) entry which is preliminary data.</text>
</comment>
<name>A0A917SM24_9RHOB</name>
<protein>
    <recommendedName>
        <fullName evidence="3">DUF1330 domain-containing protein</fullName>
    </recommendedName>
</protein>
<evidence type="ECO:0000313" key="1">
    <source>
        <dbReference type="EMBL" id="GGL88652.1"/>
    </source>
</evidence>
<sequence length="82" mass="9140">MPCYVIARTRFRRMTEFHSFRRSLQALADGAQLKLLPLDASTTAPDDQSVMMEFDSAARASAFMVSDGYRRIATPGPERPGT</sequence>
<dbReference type="Proteomes" id="UP000649829">
    <property type="component" value="Unassembled WGS sequence"/>
</dbReference>
<reference evidence="1" key="1">
    <citation type="journal article" date="2014" name="Int. J. Syst. Evol. Microbiol.">
        <title>Complete genome sequence of Corynebacterium casei LMG S-19264T (=DSM 44701T), isolated from a smear-ripened cheese.</title>
        <authorList>
            <consortium name="US DOE Joint Genome Institute (JGI-PGF)"/>
            <person name="Walter F."/>
            <person name="Albersmeier A."/>
            <person name="Kalinowski J."/>
            <person name="Ruckert C."/>
        </authorList>
    </citation>
    <scope>NUCLEOTIDE SEQUENCE</scope>
    <source>
        <strain evidence="1">CGMCC 1.6293</strain>
    </source>
</reference>